<keyword evidence="6" id="KW-0539">Nucleus</keyword>
<evidence type="ECO:0000256" key="1">
    <source>
        <dbReference type="ARBA" id="ARBA00004123"/>
    </source>
</evidence>
<dbReference type="InterPro" id="IPR031774">
    <property type="entry name" value="SF3A3_dom"/>
</dbReference>
<dbReference type="InterPro" id="IPR000690">
    <property type="entry name" value="Matrin/U1-C_Znf_C2H2"/>
</dbReference>
<name>F0XJN2_GROCL</name>
<dbReference type="Proteomes" id="UP000007796">
    <property type="component" value="Unassembled WGS sequence"/>
</dbReference>
<comment type="subcellular location">
    <subcellularLocation>
        <location evidence="1">Nucleus</location>
    </subcellularLocation>
</comment>
<dbReference type="InterPro" id="IPR022755">
    <property type="entry name" value="Znf_C2H2_jaz"/>
</dbReference>
<dbReference type="eggNOG" id="KOG2636">
    <property type="taxonomic scope" value="Eukaryota"/>
</dbReference>
<dbReference type="Pfam" id="PF16837">
    <property type="entry name" value="SF3A3"/>
    <property type="match status" value="1"/>
</dbReference>
<evidence type="ECO:0000313" key="9">
    <source>
        <dbReference type="EMBL" id="EFX02364.1"/>
    </source>
</evidence>
<dbReference type="SUPFAM" id="SSF57667">
    <property type="entry name" value="beta-beta-alpha zinc fingers"/>
    <property type="match status" value="1"/>
</dbReference>
<dbReference type="AlphaFoldDB" id="F0XJN2"/>
<dbReference type="GO" id="GO:0005681">
    <property type="term" value="C:spliceosomal complex"/>
    <property type="evidence" value="ECO:0007669"/>
    <property type="project" value="InterPro"/>
</dbReference>
<dbReference type="GO" id="GO:0005686">
    <property type="term" value="C:U2 snRNP"/>
    <property type="evidence" value="ECO:0007669"/>
    <property type="project" value="EnsemblFungi"/>
</dbReference>
<dbReference type="EMBL" id="GL629782">
    <property type="protein sequence ID" value="EFX02364.1"/>
    <property type="molecule type" value="Genomic_DNA"/>
</dbReference>
<dbReference type="GO" id="GO:0008270">
    <property type="term" value="F:zinc ion binding"/>
    <property type="evidence" value="ECO:0007669"/>
    <property type="project" value="UniProtKB-KW"/>
</dbReference>
<keyword evidence="5" id="KW-0862">Zinc</keyword>
<dbReference type="PROSITE" id="PS00028">
    <property type="entry name" value="ZINC_FINGER_C2H2_1"/>
    <property type="match status" value="1"/>
</dbReference>
<dbReference type="PANTHER" id="PTHR12786:SF2">
    <property type="entry name" value="SPLICING FACTOR 3A SUBUNIT 3"/>
    <property type="match status" value="1"/>
</dbReference>
<protein>
    <submittedName>
        <fullName evidence="9">Splicing factor 3a subunit</fullName>
    </submittedName>
</protein>
<dbReference type="InParanoid" id="F0XJN2"/>
<dbReference type="FunCoup" id="F0XJN2">
    <property type="interactions" value="1101"/>
</dbReference>
<dbReference type="InterPro" id="IPR024598">
    <property type="entry name" value="SF3a60/Prp9_C"/>
</dbReference>
<evidence type="ECO:0000256" key="5">
    <source>
        <dbReference type="ARBA" id="ARBA00022833"/>
    </source>
</evidence>
<dbReference type="InterPro" id="IPR051421">
    <property type="entry name" value="RNA_Proc_DNA_Dmg_Regulator"/>
</dbReference>
<evidence type="ECO:0000256" key="7">
    <source>
        <dbReference type="SAM" id="MobiDB-lite"/>
    </source>
</evidence>
<evidence type="ECO:0000256" key="4">
    <source>
        <dbReference type="ARBA" id="ARBA00022771"/>
    </source>
</evidence>
<dbReference type="PANTHER" id="PTHR12786">
    <property type="entry name" value="SPLICING FACTOR SF3A-RELATED"/>
    <property type="match status" value="1"/>
</dbReference>
<feature type="domain" description="Matrin-type" evidence="8">
    <location>
        <begin position="416"/>
        <end position="447"/>
    </location>
</feature>
<keyword evidence="10" id="KW-1185">Reference proteome</keyword>
<dbReference type="GeneID" id="25975400"/>
<dbReference type="STRING" id="655863.F0XJN2"/>
<dbReference type="InterPro" id="IPR013087">
    <property type="entry name" value="Znf_C2H2_type"/>
</dbReference>
<comment type="similarity">
    <text evidence="2">Belongs to the SF3A3 family.</text>
</comment>
<feature type="region of interest" description="Disordered" evidence="7">
    <location>
        <begin position="286"/>
        <end position="307"/>
    </location>
</feature>
<organism evidence="10">
    <name type="scientific">Grosmannia clavigera (strain kw1407 / UAMH 11150)</name>
    <name type="common">Blue stain fungus</name>
    <name type="synonym">Graphiocladiella clavigera</name>
    <dbReference type="NCBI Taxonomy" id="655863"/>
    <lineage>
        <taxon>Eukaryota</taxon>
        <taxon>Fungi</taxon>
        <taxon>Dikarya</taxon>
        <taxon>Ascomycota</taxon>
        <taxon>Pezizomycotina</taxon>
        <taxon>Sordariomycetes</taxon>
        <taxon>Sordariomycetidae</taxon>
        <taxon>Ophiostomatales</taxon>
        <taxon>Ophiostomataceae</taxon>
        <taxon>Leptographium</taxon>
    </lineage>
</organism>
<dbReference type="InterPro" id="IPR036236">
    <property type="entry name" value="Znf_C2H2_sf"/>
</dbReference>
<dbReference type="GO" id="GO:0003723">
    <property type="term" value="F:RNA binding"/>
    <property type="evidence" value="ECO:0007669"/>
    <property type="project" value="InterPro"/>
</dbReference>
<reference evidence="9 10" key="1">
    <citation type="journal article" date="2011" name="Proc. Natl. Acad. Sci. U.S.A.">
        <title>Genome and transcriptome analyses of the mountain pine beetle-fungal symbiont Grosmannia clavigera, a lodgepole pine pathogen.</title>
        <authorList>
            <person name="DiGuistini S."/>
            <person name="Wang Y."/>
            <person name="Liao N.Y."/>
            <person name="Taylor G."/>
            <person name="Tanguay P."/>
            <person name="Feau N."/>
            <person name="Henrissat B."/>
            <person name="Chan S.K."/>
            <person name="Hesse-Orce U."/>
            <person name="Alamouti S.M."/>
            <person name="Tsui C.K.M."/>
            <person name="Docking R.T."/>
            <person name="Levasseur A."/>
            <person name="Haridas S."/>
            <person name="Robertson G."/>
            <person name="Birol I."/>
            <person name="Holt R.A."/>
            <person name="Marra M.A."/>
            <person name="Hamelin R.C."/>
            <person name="Hirst M."/>
            <person name="Jones S.J.M."/>
            <person name="Bohlmann J."/>
            <person name="Breuil C."/>
        </authorList>
    </citation>
    <scope>NUCLEOTIDE SEQUENCE [LARGE SCALE GENOMIC DNA]</scope>
    <source>
        <strain evidence="10">kw1407 / UAMH 11150</strain>
    </source>
</reference>
<dbReference type="GO" id="GO:0000398">
    <property type="term" value="P:mRNA splicing, via spliceosome"/>
    <property type="evidence" value="ECO:0007669"/>
    <property type="project" value="InterPro"/>
</dbReference>
<keyword evidence="3" id="KW-0479">Metal-binding</keyword>
<keyword evidence="4" id="KW-0863">Zinc-finger</keyword>
<sequence>MILEEIRYILEDLERLEQAIVDRLVDEPAQIRDRLNRQHEVAQLLDHMQKQSSEALQLYGSAQGERAEEVRLVGDSGDPMDLFYRQCEDTLAYHARYPNEPIDQPELRYRPKRPADLSELQPTLVDTMFSGEEGFGRFFDLNASYEQFINLPNVKRLTYLQYLEVFDHFAPGAASGIKRADKLTEDYLRYVGDLAAYLESFMRKSRPLENLDRVFGGFDDDFARLWAGDEVPNWKADTTAESAGSSSSDSHPPLTSPDAVWCADCEKEFKNENVYRGHLSGRKHVRAAEQRAQRMSSGTAGGDGAGAGAEAHRLRERAVAEREYRVQRLVAAMSTEKDDTRTNVERRQGMTERERQQELENLYSMTSQPSQEMELDGNEDEDGDDKMYNPLKLPLAWDGKPIPFWLYRLHGLGVEFDCEICGHFTYMGRRAFEKHFNESRHIHGLRCLGISNPTLFRDITSIEEAMRLWDKLEKEKKKTKIDDSSVVQMEDADGHVMPAKVYYDLQKQGLL</sequence>
<proteinExistence type="inferred from homology"/>
<feature type="compositionally biased region" description="Acidic residues" evidence="7">
    <location>
        <begin position="373"/>
        <end position="383"/>
    </location>
</feature>
<evidence type="ECO:0000259" key="8">
    <source>
        <dbReference type="PROSITE" id="PS50171"/>
    </source>
</evidence>
<dbReference type="HOGENOM" id="CLU_027160_1_0_1"/>
<dbReference type="Pfam" id="PF11931">
    <property type="entry name" value="SF3a60_Prp9_C"/>
    <property type="match status" value="1"/>
</dbReference>
<evidence type="ECO:0000313" key="10">
    <source>
        <dbReference type="Proteomes" id="UP000007796"/>
    </source>
</evidence>
<gene>
    <name evidence="9" type="ORF">CMQ_2413</name>
</gene>
<dbReference type="Pfam" id="PF12171">
    <property type="entry name" value="zf-C2H2_jaz"/>
    <property type="match status" value="1"/>
</dbReference>
<evidence type="ECO:0000256" key="3">
    <source>
        <dbReference type="ARBA" id="ARBA00022723"/>
    </source>
</evidence>
<dbReference type="OrthoDB" id="2160351at2759"/>
<dbReference type="RefSeq" id="XP_014171846.1">
    <property type="nucleotide sequence ID" value="XM_014316371.1"/>
</dbReference>
<dbReference type="PROSITE" id="PS50171">
    <property type="entry name" value="ZF_MATRIN"/>
    <property type="match status" value="1"/>
</dbReference>
<evidence type="ECO:0000256" key="6">
    <source>
        <dbReference type="ARBA" id="ARBA00023242"/>
    </source>
</evidence>
<feature type="region of interest" description="Disordered" evidence="7">
    <location>
        <begin position="335"/>
        <end position="383"/>
    </location>
</feature>
<feature type="region of interest" description="Disordered" evidence="7">
    <location>
        <begin position="237"/>
        <end position="256"/>
    </location>
</feature>
<accession>F0XJN2</accession>
<evidence type="ECO:0000256" key="2">
    <source>
        <dbReference type="ARBA" id="ARBA00008776"/>
    </source>
</evidence>
<feature type="compositionally biased region" description="Basic and acidic residues" evidence="7">
    <location>
        <begin position="335"/>
        <end position="358"/>
    </location>
</feature>